<dbReference type="OrthoDB" id="853737at2"/>
<evidence type="ECO:0000313" key="4">
    <source>
        <dbReference type="Proteomes" id="UP001570846"/>
    </source>
</evidence>
<evidence type="ECO:0000313" key="1">
    <source>
        <dbReference type="EMBL" id="KAA6431119.1"/>
    </source>
</evidence>
<reference evidence="1 3" key="1">
    <citation type="submission" date="2019-07" db="EMBL/GenBank/DDBJ databases">
        <authorList>
            <person name="Qu J.-H."/>
        </authorList>
    </citation>
    <scope>NUCLEOTIDE SEQUENCE [LARGE SCALE GENOMIC DNA]</scope>
    <source>
        <strain evidence="1 3">MDT1-10-3</strain>
    </source>
</reference>
<dbReference type="AlphaFoldDB" id="A0A5M8Q5J3"/>
<comment type="caution">
    <text evidence="1">The sequence shown here is derived from an EMBL/GenBank/DDBJ whole genome shotgun (WGS) entry which is preliminary data.</text>
</comment>
<accession>A0A5M8Q5J3</accession>
<reference evidence="2 4" key="3">
    <citation type="submission" date="2024-08" db="EMBL/GenBank/DDBJ databases">
        <authorList>
            <person name="Wei W."/>
        </authorList>
    </citation>
    <scope>NUCLEOTIDE SEQUENCE [LARGE SCALE GENOMIC DNA]</scope>
    <source>
        <strain evidence="2 4">XU2</strain>
    </source>
</reference>
<reference evidence="1 3" key="2">
    <citation type="submission" date="2019-09" db="EMBL/GenBank/DDBJ databases">
        <title>A bacterium isolated from glacier soil.</title>
        <authorList>
            <person name="Liu Q."/>
        </authorList>
    </citation>
    <scope>NUCLEOTIDE SEQUENCE [LARGE SCALE GENOMIC DNA]</scope>
    <source>
        <strain evidence="1 3">MDT1-10-3</strain>
    </source>
</reference>
<dbReference type="RefSeq" id="WP_149100147.1">
    <property type="nucleotide sequence ID" value="NZ_BMMG01000007.1"/>
</dbReference>
<organism evidence="1 3">
    <name type="scientific">Rufibacter glacialis</name>
    <dbReference type="NCBI Taxonomy" id="1259555"/>
    <lineage>
        <taxon>Bacteria</taxon>
        <taxon>Pseudomonadati</taxon>
        <taxon>Bacteroidota</taxon>
        <taxon>Cytophagia</taxon>
        <taxon>Cytophagales</taxon>
        <taxon>Hymenobacteraceae</taxon>
        <taxon>Rufibacter</taxon>
    </lineage>
</organism>
<dbReference type="EMBL" id="VKKZ01000024">
    <property type="protein sequence ID" value="KAA6431119.1"/>
    <property type="molecule type" value="Genomic_DNA"/>
</dbReference>
<evidence type="ECO:0000313" key="3">
    <source>
        <dbReference type="Proteomes" id="UP000323866"/>
    </source>
</evidence>
<evidence type="ECO:0000313" key="2">
    <source>
        <dbReference type="EMBL" id="MFA1772321.1"/>
    </source>
</evidence>
<dbReference type="Proteomes" id="UP000323866">
    <property type="component" value="Unassembled WGS sequence"/>
</dbReference>
<dbReference type="Proteomes" id="UP001570846">
    <property type="component" value="Unassembled WGS sequence"/>
</dbReference>
<name>A0A5M8Q5J3_9BACT</name>
<sequence>MSKRLPVFIFLRHFWLALFLLGAVLGHGEQAKAGPPPKKPNAHLAIGARLGFPQVTAPKKTHQKLTSSRGKGKQKVTTEARAGFFHITLKQADLIPAFLPFYVPLKEVIPAYASRAPGRSFVARIAPLIIQANAP</sequence>
<gene>
    <name evidence="2" type="ORF">ACD591_13555</name>
    <name evidence="1" type="ORF">FOE74_18670</name>
</gene>
<protein>
    <submittedName>
        <fullName evidence="1">Uncharacterized protein</fullName>
    </submittedName>
</protein>
<dbReference type="EMBL" id="JBGOGF010000007">
    <property type="protein sequence ID" value="MFA1772321.1"/>
    <property type="molecule type" value="Genomic_DNA"/>
</dbReference>
<proteinExistence type="predicted"/>
<keyword evidence="4" id="KW-1185">Reference proteome</keyword>